<reference evidence="2 3" key="1">
    <citation type="submission" date="2019-05" db="EMBL/GenBank/DDBJ databases">
        <title>Mikania micrantha, genome provides insights into the molecular mechanism of rapid growth.</title>
        <authorList>
            <person name="Liu B."/>
        </authorList>
    </citation>
    <scope>NUCLEOTIDE SEQUENCE [LARGE SCALE GENOMIC DNA]</scope>
    <source>
        <strain evidence="2">NLD-2019</strain>
        <tissue evidence="2">Leaf</tissue>
    </source>
</reference>
<dbReference type="AlphaFoldDB" id="A0A5N6M048"/>
<proteinExistence type="predicted"/>
<evidence type="ECO:0000313" key="2">
    <source>
        <dbReference type="EMBL" id="KAD3067269.1"/>
    </source>
</evidence>
<dbReference type="Proteomes" id="UP000326396">
    <property type="component" value="Linkage Group LG7"/>
</dbReference>
<organism evidence="2 3">
    <name type="scientific">Mikania micrantha</name>
    <name type="common">bitter vine</name>
    <dbReference type="NCBI Taxonomy" id="192012"/>
    <lineage>
        <taxon>Eukaryota</taxon>
        <taxon>Viridiplantae</taxon>
        <taxon>Streptophyta</taxon>
        <taxon>Embryophyta</taxon>
        <taxon>Tracheophyta</taxon>
        <taxon>Spermatophyta</taxon>
        <taxon>Magnoliopsida</taxon>
        <taxon>eudicotyledons</taxon>
        <taxon>Gunneridae</taxon>
        <taxon>Pentapetalae</taxon>
        <taxon>asterids</taxon>
        <taxon>campanulids</taxon>
        <taxon>Asterales</taxon>
        <taxon>Asteraceae</taxon>
        <taxon>Asteroideae</taxon>
        <taxon>Heliantheae alliance</taxon>
        <taxon>Eupatorieae</taxon>
        <taxon>Mikania</taxon>
    </lineage>
</organism>
<comment type="caution">
    <text evidence="2">The sequence shown here is derived from an EMBL/GenBank/DDBJ whole genome shotgun (WGS) entry which is preliminary data.</text>
</comment>
<gene>
    <name evidence="2" type="ORF">E3N88_35149</name>
</gene>
<accession>A0A5N6M048</accession>
<evidence type="ECO:0000313" key="3">
    <source>
        <dbReference type="Proteomes" id="UP000326396"/>
    </source>
</evidence>
<keyword evidence="3" id="KW-1185">Reference proteome</keyword>
<evidence type="ECO:0000256" key="1">
    <source>
        <dbReference type="SAM" id="MobiDB-lite"/>
    </source>
</evidence>
<dbReference type="EMBL" id="SZYD01000017">
    <property type="protein sequence ID" value="KAD3067269.1"/>
    <property type="molecule type" value="Genomic_DNA"/>
</dbReference>
<protein>
    <submittedName>
        <fullName evidence="2">Uncharacterized protein</fullName>
    </submittedName>
</protein>
<feature type="region of interest" description="Disordered" evidence="1">
    <location>
        <begin position="1"/>
        <end position="36"/>
    </location>
</feature>
<name>A0A5N6M048_9ASTR</name>
<sequence>MSGAESSRAASKRRRGPVPRPRGELDSPVQVQRNERTIRYSDVERVPTTKTRRICEHTLLSFELGTFESDQIDRNTKLNPNDEETHNEEATNISEQQQIAIVAEVKVALQDSLPTLLVKLLGMGT</sequence>